<feature type="transmembrane region" description="Helical" evidence="1">
    <location>
        <begin position="12"/>
        <end position="31"/>
    </location>
</feature>
<reference evidence="2 3" key="1">
    <citation type="submission" date="2013-04" db="EMBL/GenBank/DDBJ databases">
        <authorList>
            <person name="Harkins D.M."/>
            <person name="Durkin A.S."/>
            <person name="Brinkac L.M."/>
            <person name="Haft D.H."/>
            <person name="Selengut J.D."/>
            <person name="Sanka R."/>
            <person name="DePew J."/>
            <person name="Purushe J."/>
            <person name="Chanthongthip A."/>
            <person name="Lattana O."/>
            <person name="Phetsouvanh R."/>
            <person name="Newton P.N."/>
            <person name="Vinetz J.M."/>
            <person name="Sutton G.G."/>
            <person name="Nierman W.C."/>
            <person name="Fouts D.E."/>
        </authorList>
    </citation>
    <scope>NUCLEOTIDE SEQUENCE [LARGE SCALE GENOMIC DNA]</scope>
    <source>
        <strain evidence="2 3">UI 09931</strain>
    </source>
</reference>
<keyword evidence="1" id="KW-0472">Membrane</keyword>
<evidence type="ECO:0000313" key="2">
    <source>
        <dbReference type="EMBL" id="EPG58197.1"/>
    </source>
</evidence>
<dbReference type="EMBL" id="AHNP02000007">
    <property type="protein sequence ID" value="EPG58197.1"/>
    <property type="molecule type" value="Genomic_DNA"/>
</dbReference>
<keyword evidence="1" id="KW-0812">Transmembrane</keyword>
<dbReference type="Proteomes" id="UP000014570">
    <property type="component" value="Unassembled WGS sequence"/>
</dbReference>
<protein>
    <submittedName>
        <fullName evidence="2">Uncharacterized protein</fullName>
    </submittedName>
</protein>
<name>A0AAV3JE72_LEPBO</name>
<sequence length="37" mass="4289">MEEYNFTSSGSFIVICVSWSFGGLVIITFLFEYKLLF</sequence>
<gene>
    <name evidence="2" type="ORF">LEP1GSC103_2962</name>
</gene>
<dbReference type="AlphaFoldDB" id="A0AAV3JE72"/>
<organism evidence="2 3">
    <name type="scientific">Leptospira borgpetersenii serovar Javanica str. UI 09931</name>
    <dbReference type="NCBI Taxonomy" id="1049767"/>
    <lineage>
        <taxon>Bacteria</taxon>
        <taxon>Pseudomonadati</taxon>
        <taxon>Spirochaetota</taxon>
        <taxon>Spirochaetia</taxon>
        <taxon>Leptospirales</taxon>
        <taxon>Leptospiraceae</taxon>
        <taxon>Leptospira</taxon>
    </lineage>
</organism>
<keyword evidence="1" id="KW-1133">Transmembrane helix</keyword>
<evidence type="ECO:0000256" key="1">
    <source>
        <dbReference type="SAM" id="Phobius"/>
    </source>
</evidence>
<evidence type="ECO:0000313" key="3">
    <source>
        <dbReference type="Proteomes" id="UP000014570"/>
    </source>
</evidence>
<accession>A0AAV3JE72</accession>
<proteinExistence type="predicted"/>
<comment type="caution">
    <text evidence="2">The sequence shown here is derived from an EMBL/GenBank/DDBJ whole genome shotgun (WGS) entry which is preliminary data.</text>
</comment>